<evidence type="ECO:0000313" key="1">
    <source>
        <dbReference type="EMBL" id="KAI5682614.1"/>
    </source>
</evidence>
<accession>A0ACC0CCL7</accession>
<gene>
    <name evidence="1" type="ORF">M9H77_03842</name>
</gene>
<dbReference type="Proteomes" id="UP001060085">
    <property type="component" value="Linkage Group LG01"/>
</dbReference>
<sequence length="222" mass="25673">MEEVKLFGNWSSPFSRRVEMALKLKGVPYEYIEEDLTNKSPLLLKYNPVHKKVPVLLHNGKPIAESLVILEYIEDTWRPNPLLPQDPYARAIARFWIKFIDEKCTMAIWRACTSRGEEKEKAKEEAEEYLQILEEEIKDKKFFGGNTIGMVDIAGNTIAFWTRALEETIGTKFLKEENFPKLCEWAETFINSNTIKECLPPKHQLIHRIRPLLSSSNATAST</sequence>
<organism evidence="1 2">
    <name type="scientific">Catharanthus roseus</name>
    <name type="common">Madagascar periwinkle</name>
    <name type="synonym">Vinca rosea</name>
    <dbReference type="NCBI Taxonomy" id="4058"/>
    <lineage>
        <taxon>Eukaryota</taxon>
        <taxon>Viridiplantae</taxon>
        <taxon>Streptophyta</taxon>
        <taxon>Embryophyta</taxon>
        <taxon>Tracheophyta</taxon>
        <taxon>Spermatophyta</taxon>
        <taxon>Magnoliopsida</taxon>
        <taxon>eudicotyledons</taxon>
        <taxon>Gunneridae</taxon>
        <taxon>Pentapetalae</taxon>
        <taxon>asterids</taxon>
        <taxon>lamiids</taxon>
        <taxon>Gentianales</taxon>
        <taxon>Apocynaceae</taxon>
        <taxon>Rauvolfioideae</taxon>
        <taxon>Vinceae</taxon>
        <taxon>Catharanthinae</taxon>
        <taxon>Catharanthus</taxon>
    </lineage>
</organism>
<dbReference type="EMBL" id="CM044701">
    <property type="protein sequence ID" value="KAI5682614.1"/>
    <property type="molecule type" value="Genomic_DNA"/>
</dbReference>
<comment type="caution">
    <text evidence="1">The sequence shown here is derived from an EMBL/GenBank/DDBJ whole genome shotgun (WGS) entry which is preliminary data.</text>
</comment>
<reference evidence="2" key="1">
    <citation type="journal article" date="2023" name="Nat. Plants">
        <title>Single-cell RNA sequencing provides a high-resolution roadmap for understanding the multicellular compartmentation of specialized metabolism.</title>
        <authorList>
            <person name="Sun S."/>
            <person name="Shen X."/>
            <person name="Li Y."/>
            <person name="Li Y."/>
            <person name="Wang S."/>
            <person name="Li R."/>
            <person name="Zhang H."/>
            <person name="Shen G."/>
            <person name="Guo B."/>
            <person name="Wei J."/>
            <person name="Xu J."/>
            <person name="St-Pierre B."/>
            <person name="Chen S."/>
            <person name="Sun C."/>
        </authorList>
    </citation>
    <scope>NUCLEOTIDE SEQUENCE [LARGE SCALE GENOMIC DNA]</scope>
</reference>
<name>A0ACC0CCL7_CATRO</name>
<proteinExistence type="predicted"/>
<evidence type="ECO:0000313" key="2">
    <source>
        <dbReference type="Proteomes" id="UP001060085"/>
    </source>
</evidence>
<keyword evidence="2" id="KW-1185">Reference proteome</keyword>
<protein>
    <submittedName>
        <fullName evidence="1">Uncharacterized protein</fullName>
    </submittedName>
</protein>